<proteinExistence type="predicted"/>
<sequence>MSAITIIECTDPAELYMTQPSGTIQPVYLKLDLRDGQMWAIVDAHLSPRQTEDEYNRFVQVWGIPLLTAQAANDLMETLRPYAARMVSDWTTIKPQSDLVAELGPDAIAAREEIHNLCTSENFSGRDLVYEADLEAVTNGSEVEEFGITPDTSNARIDEIASEITTGLVDAFECGHVVAPGLSQCLRELRDDLSREG</sequence>
<dbReference type="AlphaFoldDB" id="A0A895XPQ2"/>
<evidence type="ECO:0000313" key="2">
    <source>
        <dbReference type="Proteomes" id="UP000662939"/>
    </source>
</evidence>
<protein>
    <submittedName>
        <fullName evidence="1">Uncharacterized protein</fullName>
    </submittedName>
</protein>
<keyword evidence="1" id="KW-0614">Plasmid</keyword>
<organism evidence="1 2">
    <name type="scientific">Natronoglycomyces albus</name>
    <dbReference type="NCBI Taxonomy" id="2811108"/>
    <lineage>
        <taxon>Bacteria</taxon>
        <taxon>Bacillati</taxon>
        <taxon>Actinomycetota</taxon>
        <taxon>Actinomycetes</taxon>
        <taxon>Glycomycetales</taxon>
        <taxon>Glycomycetaceae</taxon>
        <taxon>Natronoglycomyces</taxon>
    </lineage>
</organism>
<geneLocation type="plasmid" evidence="1 2">
    <name>p1</name>
</geneLocation>
<evidence type="ECO:0000313" key="1">
    <source>
        <dbReference type="EMBL" id="QSB07147.1"/>
    </source>
</evidence>
<reference evidence="1" key="1">
    <citation type="submission" date="2021-02" db="EMBL/GenBank/DDBJ databases">
        <title>Natronoglycomyces albus gen. nov., sp. nov, a haloalkaliphilic actinobacterium from a soda solonchak soil.</title>
        <authorList>
            <person name="Sorokin D.Y."/>
            <person name="Khijniak T.V."/>
            <person name="Zakharycheva A.P."/>
            <person name="Boueva O.V."/>
            <person name="Ariskina E.V."/>
            <person name="Hahnke R.L."/>
            <person name="Bunk B."/>
            <person name="Sproer C."/>
            <person name="Schumann P."/>
            <person name="Evtushenko L.I."/>
            <person name="Kublanov I.V."/>
        </authorList>
    </citation>
    <scope>NUCLEOTIDE SEQUENCE</scope>
    <source>
        <strain evidence="1">DSM 106290</strain>
        <plasmid evidence="1">p1</plasmid>
    </source>
</reference>
<keyword evidence="2" id="KW-1185">Reference proteome</keyword>
<name>A0A895XPQ2_9ACTN</name>
<dbReference type="RefSeq" id="WP_213173142.1">
    <property type="nucleotide sequence ID" value="NZ_CP070498.1"/>
</dbReference>
<accession>A0A895XPQ2</accession>
<dbReference type="KEGG" id="nav:JQS30_17035"/>
<dbReference type="EMBL" id="CP070498">
    <property type="protein sequence ID" value="QSB07147.1"/>
    <property type="molecule type" value="Genomic_DNA"/>
</dbReference>
<gene>
    <name evidence="1" type="ORF">JQS30_17035</name>
</gene>
<dbReference type="Proteomes" id="UP000662939">
    <property type="component" value="Plasmid p1"/>
</dbReference>